<dbReference type="InterPro" id="IPR051200">
    <property type="entry name" value="Host-pathogen_enzymatic-act"/>
</dbReference>
<dbReference type="EMBL" id="JAAXLS010000003">
    <property type="protein sequence ID" value="NKQ52869.1"/>
    <property type="molecule type" value="Genomic_DNA"/>
</dbReference>
<dbReference type="Proteomes" id="UP000715441">
    <property type="component" value="Unassembled WGS sequence"/>
</dbReference>
<gene>
    <name evidence="1" type="ORF">HFP15_08240</name>
</gene>
<sequence>MRLAVRSRWLLVAAGAVVVALVAVLVVVLRGGGQPSSAPLPLRSAGELPLPGDSSRFDYAGLDASRGLLFVAHLGAGEVIEADVRTHRVLRTIPGLPQVHGVLVVPALHRVFATATGENRMVALDEDTGAVVAQAPTGDYPDGLAYDPRRNAIWTTNETGGSETVIDAATAAVRGTVPLGGEAGNVAYDPVGDRMLVAVQGRGDLAVIDPDSLAVQRRIAVPGCDHDHGLALDDGDRLAFVACDGNATLHTVDLTTWQVPGTDPVGDEPDVLAYDQNAHRLYVAAESGTVTVLDLRDRRLTVTGSGHLAGGAHVVAVDPATHHSFYPVPAGANGHPALLEQQPLP</sequence>
<keyword evidence="2" id="KW-1185">Reference proteome</keyword>
<proteinExistence type="predicted"/>
<dbReference type="RefSeq" id="WP_168513135.1">
    <property type="nucleotide sequence ID" value="NZ_JAAXLS010000003.1"/>
</dbReference>
<evidence type="ECO:0000313" key="2">
    <source>
        <dbReference type="Proteomes" id="UP000715441"/>
    </source>
</evidence>
<dbReference type="InterPro" id="IPR015943">
    <property type="entry name" value="WD40/YVTN_repeat-like_dom_sf"/>
</dbReference>
<accession>A0ABX1J1L7</accession>
<dbReference type="Gene3D" id="2.130.10.10">
    <property type="entry name" value="YVTN repeat-like/Quinoprotein amine dehydrogenase"/>
    <property type="match status" value="2"/>
</dbReference>
<organism evidence="1 2">
    <name type="scientific">Amycolatopsis acididurans</name>
    <dbReference type="NCBI Taxonomy" id="2724524"/>
    <lineage>
        <taxon>Bacteria</taxon>
        <taxon>Bacillati</taxon>
        <taxon>Actinomycetota</taxon>
        <taxon>Actinomycetes</taxon>
        <taxon>Pseudonocardiales</taxon>
        <taxon>Pseudonocardiaceae</taxon>
        <taxon>Amycolatopsis</taxon>
    </lineage>
</organism>
<dbReference type="PANTHER" id="PTHR47197">
    <property type="entry name" value="PROTEIN NIRF"/>
    <property type="match status" value="1"/>
</dbReference>
<evidence type="ECO:0000313" key="1">
    <source>
        <dbReference type="EMBL" id="NKQ52869.1"/>
    </source>
</evidence>
<comment type="caution">
    <text evidence="1">The sequence shown here is derived from an EMBL/GenBank/DDBJ whole genome shotgun (WGS) entry which is preliminary data.</text>
</comment>
<protein>
    <submittedName>
        <fullName evidence="1">YncE family protein</fullName>
    </submittedName>
</protein>
<dbReference type="SUPFAM" id="SSF51004">
    <property type="entry name" value="C-terminal (heme d1) domain of cytochrome cd1-nitrite reductase"/>
    <property type="match status" value="1"/>
</dbReference>
<dbReference type="InterPro" id="IPR011048">
    <property type="entry name" value="Haem_d1_sf"/>
</dbReference>
<reference evidence="1 2" key="1">
    <citation type="submission" date="2020-04" db="EMBL/GenBank/DDBJ databases">
        <title>Novel species.</title>
        <authorList>
            <person name="Teo W.F.A."/>
            <person name="Lipun K."/>
            <person name="Srisuk N."/>
            <person name="Duangmal K."/>
        </authorList>
    </citation>
    <scope>NUCLEOTIDE SEQUENCE [LARGE SCALE GENOMIC DNA]</scope>
    <source>
        <strain evidence="1 2">K13G38</strain>
    </source>
</reference>
<dbReference type="PANTHER" id="PTHR47197:SF3">
    <property type="entry name" value="DIHYDRO-HEME D1 DEHYDROGENASE"/>
    <property type="match status" value="1"/>
</dbReference>
<name>A0ABX1J1L7_9PSEU</name>